<dbReference type="PANTHER" id="PTHR13931">
    <property type="entry name" value="UBIQUITINATION FACTOR E4"/>
    <property type="match status" value="1"/>
</dbReference>
<comment type="pathway">
    <text evidence="2">Protein modification; protein ubiquitination.</text>
</comment>
<evidence type="ECO:0000256" key="2">
    <source>
        <dbReference type="ARBA" id="ARBA00004906"/>
    </source>
</evidence>
<gene>
    <name evidence="9" type="ORF">Cgig2_025820</name>
</gene>
<comment type="subcellular location">
    <subcellularLocation>
        <location evidence="1">Nucleus</location>
    </subcellularLocation>
</comment>
<dbReference type="GO" id="GO:0036503">
    <property type="term" value="P:ERAD pathway"/>
    <property type="evidence" value="ECO:0007669"/>
    <property type="project" value="InterPro"/>
</dbReference>
<dbReference type="GO" id="GO:0006511">
    <property type="term" value="P:ubiquitin-dependent protein catabolic process"/>
    <property type="evidence" value="ECO:0007669"/>
    <property type="project" value="InterPro"/>
</dbReference>
<keyword evidence="5" id="KW-0539">Nucleus</keyword>
<dbReference type="InterPro" id="IPR019474">
    <property type="entry name" value="Ub_conjug_fac_E4_core"/>
</dbReference>
<evidence type="ECO:0000256" key="4">
    <source>
        <dbReference type="ARBA" id="ARBA00022786"/>
    </source>
</evidence>
<evidence type="ECO:0000256" key="3">
    <source>
        <dbReference type="ARBA" id="ARBA00022679"/>
    </source>
</evidence>
<feature type="region of interest" description="Disordered" evidence="6">
    <location>
        <begin position="1"/>
        <end position="42"/>
    </location>
</feature>
<evidence type="ECO:0000256" key="6">
    <source>
        <dbReference type="SAM" id="MobiDB-lite"/>
    </source>
</evidence>
<evidence type="ECO:0000256" key="5">
    <source>
        <dbReference type="ARBA" id="ARBA00023242"/>
    </source>
</evidence>
<dbReference type="InterPro" id="IPR045132">
    <property type="entry name" value="UBE4"/>
</dbReference>
<dbReference type="GO" id="GO:0005737">
    <property type="term" value="C:cytoplasm"/>
    <property type="evidence" value="ECO:0007669"/>
    <property type="project" value="TreeGrafter"/>
</dbReference>
<feature type="transmembrane region" description="Helical" evidence="7">
    <location>
        <begin position="60"/>
        <end position="78"/>
    </location>
</feature>
<keyword evidence="4" id="KW-0833">Ubl conjugation pathway</keyword>
<keyword evidence="3" id="KW-0808">Transferase</keyword>
<keyword evidence="7" id="KW-0472">Membrane</keyword>
<comment type="caution">
    <text evidence="9">The sequence shown here is derived from an EMBL/GenBank/DDBJ whole genome shotgun (WGS) entry which is preliminary data.</text>
</comment>
<dbReference type="GO" id="GO:0000151">
    <property type="term" value="C:ubiquitin ligase complex"/>
    <property type="evidence" value="ECO:0007669"/>
    <property type="project" value="InterPro"/>
</dbReference>
<evidence type="ECO:0000259" key="8">
    <source>
        <dbReference type="Pfam" id="PF10408"/>
    </source>
</evidence>
<organism evidence="9 10">
    <name type="scientific">Carnegiea gigantea</name>
    <dbReference type="NCBI Taxonomy" id="171969"/>
    <lineage>
        <taxon>Eukaryota</taxon>
        <taxon>Viridiplantae</taxon>
        <taxon>Streptophyta</taxon>
        <taxon>Embryophyta</taxon>
        <taxon>Tracheophyta</taxon>
        <taxon>Spermatophyta</taxon>
        <taxon>Magnoliopsida</taxon>
        <taxon>eudicotyledons</taxon>
        <taxon>Gunneridae</taxon>
        <taxon>Pentapetalae</taxon>
        <taxon>Caryophyllales</taxon>
        <taxon>Cactineae</taxon>
        <taxon>Cactaceae</taxon>
        <taxon>Cactoideae</taxon>
        <taxon>Echinocereeae</taxon>
        <taxon>Carnegiea</taxon>
    </lineage>
</organism>
<dbReference type="AlphaFoldDB" id="A0A9Q1JJG3"/>
<accession>A0A9Q1JJG3</accession>
<dbReference type="OrthoDB" id="1662470at2759"/>
<evidence type="ECO:0000256" key="1">
    <source>
        <dbReference type="ARBA" id="ARBA00004123"/>
    </source>
</evidence>
<keyword evidence="10" id="KW-1185">Reference proteome</keyword>
<evidence type="ECO:0000313" key="9">
    <source>
        <dbReference type="EMBL" id="KAJ8427802.1"/>
    </source>
</evidence>
<dbReference type="PANTHER" id="PTHR13931:SF2">
    <property type="entry name" value="UBIQUITIN CONJUGATION FACTOR E4 B"/>
    <property type="match status" value="1"/>
</dbReference>
<dbReference type="Proteomes" id="UP001153076">
    <property type="component" value="Unassembled WGS sequence"/>
</dbReference>
<name>A0A9Q1JJG3_9CARY</name>
<reference evidence="9" key="1">
    <citation type="submission" date="2022-04" db="EMBL/GenBank/DDBJ databases">
        <title>Carnegiea gigantea Genome sequencing and assembly v2.</title>
        <authorList>
            <person name="Copetti D."/>
            <person name="Sanderson M.J."/>
            <person name="Burquez A."/>
            <person name="Wojciechowski M.F."/>
        </authorList>
    </citation>
    <scope>NUCLEOTIDE SEQUENCE</scope>
    <source>
        <strain evidence="9">SGP5-SGP5p</strain>
        <tissue evidence="9">Aerial part</tissue>
    </source>
</reference>
<evidence type="ECO:0000256" key="7">
    <source>
        <dbReference type="SAM" id="Phobius"/>
    </source>
</evidence>
<protein>
    <recommendedName>
        <fullName evidence="8">Ubiquitin conjugation factor E4 core domain-containing protein</fullName>
    </recommendedName>
</protein>
<dbReference type="GO" id="GO:0005634">
    <property type="term" value="C:nucleus"/>
    <property type="evidence" value="ECO:0007669"/>
    <property type="project" value="UniProtKB-SubCell"/>
</dbReference>
<proteinExistence type="predicted"/>
<sequence>MKKHRQPVSRDDGSSRRPEVQRTPGSPPMTSRQPRDTHEPACPLSLSLNQRMDASLIQNALSFARLMVVWLVGLVGGFKMPLPSPCPKEFACMPEHFVDDVMELLIFASRIPKALDGIMLDDFMNFIIMFMASPEYIRNPYLRAKMVEVLNCWMPRRSGSSATATLFEGHQLSLEYLVKNLLKLYVDIEFTGSHTQTHVCKRIYAGGGWEWDPHTLHARRHAGTAALTENFFALCENS</sequence>
<dbReference type="GO" id="GO:0000209">
    <property type="term" value="P:protein polyubiquitination"/>
    <property type="evidence" value="ECO:0007669"/>
    <property type="project" value="TreeGrafter"/>
</dbReference>
<feature type="domain" description="Ubiquitin conjugation factor E4 core" evidence="8">
    <location>
        <begin position="51"/>
        <end position="196"/>
    </location>
</feature>
<evidence type="ECO:0000313" key="10">
    <source>
        <dbReference type="Proteomes" id="UP001153076"/>
    </source>
</evidence>
<keyword evidence="7" id="KW-0812">Transmembrane</keyword>
<dbReference type="Pfam" id="PF10408">
    <property type="entry name" value="Ufd2P_core"/>
    <property type="match status" value="1"/>
</dbReference>
<keyword evidence="7" id="KW-1133">Transmembrane helix</keyword>
<dbReference type="GO" id="GO:0034450">
    <property type="term" value="F:ubiquitin-ubiquitin ligase activity"/>
    <property type="evidence" value="ECO:0007669"/>
    <property type="project" value="InterPro"/>
</dbReference>
<dbReference type="EMBL" id="JAKOGI010001092">
    <property type="protein sequence ID" value="KAJ8427802.1"/>
    <property type="molecule type" value="Genomic_DNA"/>
</dbReference>
<feature type="compositionally biased region" description="Basic and acidic residues" evidence="6">
    <location>
        <begin position="8"/>
        <end position="20"/>
    </location>
</feature>